<evidence type="ECO:0000313" key="1">
    <source>
        <dbReference type="EMBL" id="MFC4259988.1"/>
    </source>
</evidence>
<reference evidence="2" key="1">
    <citation type="journal article" date="2019" name="Int. J. Syst. Evol. Microbiol.">
        <title>The Global Catalogue of Microorganisms (GCM) 10K type strain sequencing project: providing services to taxonomists for standard genome sequencing and annotation.</title>
        <authorList>
            <consortium name="The Broad Institute Genomics Platform"/>
            <consortium name="The Broad Institute Genome Sequencing Center for Infectious Disease"/>
            <person name="Wu L."/>
            <person name="Ma J."/>
        </authorList>
    </citation>
    <scope>NUCLEOTIDE SEQUENCE [LARGE SCALE GENOMIC DNA]</scope>
    <source>
        <strain evidence="2">CECT 7297</strain>
    </source>
</reference>
<sequence>MPGPQLLDSPVTFPLADYLPQDWHVRLSGWAADPETRPAALAEPANPRLGYYFERLYECVLTELMGWTLLAKNLPIRDAGGRTLGELDFVLRNPHTGAVEHHEIAVKFYLGYDSGEEAGALWYGPNSRDRLDVKVHRLLDHQSQQGERPETRALLSGLGIDGPVVPRVFMPGYLFYPTGQVVNLPDFVPRDHLRGHWLYHHDTENMDTRHWVPLHKPHWLGPWWQVEAPDPAISIAALASVEEQYRPRLFAALEETPDTGLWQETARTFVVPSGWPQAARHSKNPADQS</sequence>
<organism evidence="1 2">
    <name type="scientific">Marinobacter lacisalsi</name>
    <dbReference type="NCBI Taxonomy" id="475979"/>
    <lineage>
        <taxon>Bacteria</taxon>
        <taxon>Pseudomonadati</taxon>
        <taxon>Pseudomonadota</taxon>
        <taxon>Gammaproteobacteria</taxon>
        <taxon>Pseudomonadales</taxon>
        <taxon>Marinobacteraceae</taxon>
        <taxon>Marinobacter</taxon>
    </lineage>
</organism>
<dbReference type="EMBL" id="JBHSDI010000016">
    <property type="protein sequence ID" value="MFC4259988.1"/>
    <property type="molecule type" value="Genomic_DNA"/>
</dbReference>
<comment type="caution">
    <text evidence="1">The sequence shown here is derived from an EMBL/GenBank/DDBJ whole genome shotgun (WGS) entry which is preliminary data.</text>
</comment>
<proteinExistence type="predicted"/>
<name>A0ABV8QJV8_9GAMM</name>
<dbReference type="Proteomes" id="UP001595798">
    <property type="component" value="Unassembled WGS sequence"/>
</dbReference>
<dbReference type="Pfam" id="PF08907">
    <property type="entry name" value="DUF1853"/>
    <property type="match status" value="1"/>
</dbReference>
<protein>
    <submittedName>
        <fullName evidence="1">DUF1853 family protein</fullName>
    </submittedName>
</protein>
<gene>
    <name evidence="1" type="ORF">ACFOZ5_13185</name>
</gene>
<dbReference type="RefSeq" id="WP_379888061.1">
    <property type="nucleotide sequence ID" value="NZ_JBHSDI010000016.1"/>
</dbReference>
<accession>A0ABV8QJV8</accession>
<keyword evidence="2" id="KW-1185">Reference proteome</keyword>
<dbReference type="InterPro" id="IPR015003">
    <property type="entry name" value="DUF1853"/>
</dbReference>
<evidence type="ECO:0000313" key="2">
    <source>
        <dbReference type="Proteomes" id="UP001595798"/>
    </source>
</evidence>